<dbReference type="EMBL" id="LBVC01000011">
    <property type="protein sequence ID" value="KKQ78804.1"/>
    <property type="molecule type" value="Genomic_DNA"/>
</dbReference>
<feature type="region of interest" description="Disordered" evidence="1">
    <location>
        <begin position="1"/>
        <end position="25"/>
    </location>
</feature>
<sequence>MGNTDNITEETIKKAAKASGQSIEEAKKNTLELLKKQLGQKS</sequence>
<proteinExistence type="predicted"/>
<evidence type="ECO:0000313" key="2">
    <source>
        <dbReference type="EMBL" id="KKQ78804.1"/>
    </source>
</evidence>
<accession>A0A0G0MYU0</accession>
<evidence type="ECO:0000313" key="3">
    <source>
        <dbReference type="Proteomes" id="UP000034324"/>
    </source>
</evidence>
<organism evidence="2 3">
    <name type="scientific">Candidatus Daviesbacteria bacterium GW2011_GWF2_38_6</name>
    <dbReference type="NCBI Taxonomy" id="1618432"/>
    <lineage>
        <taxon>Bacteria</taxon>
        <taxon>Candidatus Daviesiibacteriota</taxon>
    </lineage>
</organism>
<evidence type="ECO:0000256" key="1">
    <source>
        <dbReference type="SAM" id="MobiDB-lite"/>
    </source>
</evidence>
<comment type="caution">
    <text evidence="2">The sequence shown here is derived from an EMBL/GenBank/DDBJ whole genome shotgun (WGS) entry which is preliminary data.</text>
</comment>
<protein>
    <submittedName>
        <fullName evidence="2">Uncharacterized protein</fullName>
    </submittedName>
</protein>
<dbReference type="Proteomes" id="UP000034324">
    <property type="component" value="Unassembled WGS sequence"/>
</dbReference>
<reference evidence="2 3" key="1">
    <citation type="journal article" date="2015" name="Nature">
        <title>rRNA introns, odd ribosomes, and small enigmatic genomes across a large radiation of phyla.</title>
        <authorList>
            <person name="Brown C.T."/>
            <person name="Hug L.A."/>
            <person name="Thomas B.C."/>
            <person name="Sharon I."/>
            <person name="Castelle C.J."/>
            <person name="Singh A."/>
            <person name="Wilkins M.J."/>
            <person name="Williams K.H."/>
            <person name="Banfield J.F."/>
        </authorList>
    </citation>
    <scope>NUCLEOTIDE SEQUENCE [LARGE SCALE GENOMIC DNA]</scope>
</reference>
<dbReference type="AlphaFoldDB" id="A0A0G0MYU0"/>
<gene>
    <name evidence="2" type="ORF">US99_C0011G0019</name>
</gene>
<name>A0A0G0MYU0_9BACT</name>